<dbReference type="Pfam" id="PF00989">
    <property type="entry name" value="PAS"/>
    <property type="match status" value="1"/>
</dbReference>
<dbReference type="InterPro" id="IPR000014">
    <property type="entry name" value="PAS"/>
</dbReference>
<dbReference type="GO" id="GO:0006355">
    <property type="term" value="P:regulation of DNA-templated transcription"/>
    <property type="evidence" value="ECO:0007669"/>
    <property type="project" value="InterPro"/>
</dbReference>
<evidence type="ECO:0000313" key="3">
    <source>
        <dbReference type="Proteomes" id="UP001146793"/>
    </source>
</evidence>
<protein>
    <recommendedName>
        <fullName evidence="1">PAS fold domain-containing protein</fullName>
    </recommendedName>
</protein>
<proteinExistence type="predicted"/>
<accession>A0AAV7YZE4</accession>
<evidence type="ECO:0000259" key="1">
    <source>
        <dbReference type="Pfam" id="PF00989"/>
    </source>
</evidence>
<sequence>MGNAFFQSCKKKQLKPKRFQSYLQKIHTSNDPICLLKTDGLFDHMNKAFLSLLKIKNESVLSGKSVYTLFPQTQPISKNPSSQEIQKILQNFRKSKQFIKTFFWSFLNTEGQNIYVRIWMNLIQDSTCEYIQLVLRSVKLGSLSRHPKRVKNVTHKQEKEKMIIKIKEQVKPKLQLKHQQGAENDNDKHFVKNLPVKEETKTRKMKTKEEIHKNNYFSQRTAISEMFPSRLHSLNGSQPFVSKLGTQKLSKPRKKQSKIQNKKFMIFPISLTNISKNQTTVINIDQKKQEKTQEEKQQKVKEHAHIGIKQGNSQTMEQQQQQQQPFDPKKIYIQKIKPFTENEEKHRILSEHIYEIKSLLNKVENFDIKFDVFNALNDISDLFDQRFSKIAWTIQLLLLQHKLSSKDQDNTNTDINVEQKDEQLHKIKQLEEKKRQQILHSKKMYSYEDQSNQILLL</sequence>
<dbReference type="Gene3D" id="3.30.450.20">
    <property type="entry name" value="PAS domain"/>
    <property type="match status" value="1"/>
</dbReference>
<gene>
    <name evidence="2" type="ORF">M0812_20217</name>
</gene>
<dbReference type="CDD" id="cd00130">
    <property type="entry name" value="PAS"/>
    <property type="match status" value="1"/>
</dbReference>
<reference evidence="2" key="1">
    <citation type="submission" date="2022-08" db="EMBL/GenBank/DDBJ databases">
        <title>Novel sulphate-reducing endosymbionts in the free-living metamonad Anaeramoeba.</title>
        <authorList>
            <person name="Jerlstrom-Hultqvist J."/>
            <person name="Cepicka I."/>
            <person name="Gallot-Lavallee L."/>
            <person name="Salas-Leiva D."/>
            <person name="Curtis B.A."/>
            <person name="Zahonova K."/>
            <person name="Pipaliya S."/>
            <person name="Dacks J."/>
            <person name="Roger A.J."/>
        </authorList>
    </citation>
    <scope>NUCLEOTIDE SEQUENCE</scope>
    <source>
        <strain evidence="2">Busselton2</strain>
    </source>
</reference>
<evidence type="ECO:0000313" key="2">
    <source>
        <dbReference type="EMBL" id="KAJ3434152.1"/>
    </source>
</evidence>
<dbReference type="Proteomes" id="UP001146793">
    <property type="component" value="Unassembled WGS sequence"/>
</dbReference>
<organism evidence="2 3">
    <name type="scientific">Anaeramoeba flamelloides</name>
    <dbReference type="NCBI Taxonomy" id="1746091"/>
    <lineage>
        <taxon>Eukaryota</taxon>
        <taxon>Metamonada</taxon>
        <taxon>Anaeramoebidae</taxon>
        <taxon>Anaeramoeba</taxon>
    </lineage>
</organism>
<comment type="caution">
    <text evidence="2">The sequence shown here is derived from an EMBL/GenBank/DDBJ whole genome shotgun (WGS) entry which is preliminary data.</text>
</comment>
<dbReference type="AlphaFoldDB" id="A0AAV7YZE4"/>
<dbReference type="EMBL" id="JANTQA010000045">
    <property type="protein sequence ID" value="KAJ3434152.1"/>
    <property type="molecule type" value="Genomic_DNA"/>
</dbReference>
<dbReference type="InterPro" id="IPR035965">
    <property type="entry name" value="PAS-like_dom_sf"/>
</dbReference>
<feature type="domain" description="PAS fold" evidence="1">
    <location>
        <begin position="26"/>
        <end position="135"/>
    </location>
</feature>
<dbReference type="SUPFAM" id="SSF55785">
    <property type="entry name" value="PYP-like sensor domain (PAS domain)"/>
    <property type="match status" value="1"/>
</dbReference>
<name>A0AAV7YZE4_9EUKA</name>
<dbReference type="InterPro" id="IPR013767">
    <property type="entry name" value="PAS_fold"/>
</dbReference>